<gene>
    <name evidence="2" type="ORF">RIEGSTA812A_PEG_1143</name>
</gene>
<dbReference type="AlphaFoldDB" id="A0A484H7R5"/>
<dbReference type="PANTHER" id="PTHR33271">
    <property type="entry name" value="OS04G0445200 PROTEIN"/>
    <property type="match status" value="1"/>
</dbReference>
<sequence length="52" mass="5886">METCYIVKGDIRVTTPEGEVVDIGPGDLVTFPQGLRCRWEIRAPVLKHYRLG</sequence>
<organism evidence="2">
    <name type="scientific">invertebrate metagenome</name>
    <dbReference type="NCBI Taxonomy" id="1711999"/>
    <lineage>
        <taxon>unclassified sequences</taxon>
        <taxon>metagenomes</taxon>
        <taxon>organismal metagenomes</taxon>
    </lineage>
</organism>
<dbReference type="PANTHER" id="PTHR33271:SF22">
    <property type="entry name" value="OS04G0445200 PROTEIN"/>
    <property type="match status" value="1"/>
</dbReference>
<evidence type="ECO:0000313" key="2">
    <source>
        <dbReference type="EMBL" id="VBB69670.1"/>
    </source>
</evidence>
<feature type="domain" description="(S)-ureidoglycine aminohydrolase cupin" evidence="1">
    <location>
        <begin position="2"/>
        <end position="49"/>
    </location>
</feature>
<dbReference type="SUPFAM" id="SSF51182">
    <property type="entry name" value="RmlC-like cupins"/>
    <property type="match status" value="1"/>
</dbReference>
<dbReference type="InterPro" id="IPR014710">
    <property type="entry name" value="RmlC-like_jellyroll"/>
</dbReference>
<reference evidence="2" key="1">
    <citation type="submission" date="2018-10" db="EMBL/GenBank/DDBJ databases">
        <authorList>
            <person name="Gruber-Vodicka H."/>
            <person name="Jaeckle O."/>
        </authorList>
    </citation>
    <scope>NUCLEOTIDE SEQUENCE</scope>
</reference>
<name>A0A484H7R5_9ZZZZ</name>
<dbReference type="Pfam" id="PF05899">
    <property type="entry name" value="Cupin_3"/>
    <property type="match status" value="1"/>
</dbReference>
<accession>A0A484H7R5</accession>
<dbReference type="InterPro" id="IPR008579">
    <property type="entry name" value="UGlyAH_Cupin_dom"/>
</dbReference>
<dbReference type="InterPro" id="IPR011051">
    <property type="entry name" value="RmlC_Cupin_sf"/>
</dbReference>
<protein>
    <recommendedName>
        <fullName evidence="1">(S)-ureidoglycine aminohydrolase cupin domain-containing protein</fullName>
    </recommendedName>
</protein>
<evidence type="ECO:0000259" key="1">
    <source>
        <dbReference type="Pfam" id="PF05899"/>
    </source>
</evidence>
<dbReference type="EMBL" id="LR026963">
    <property type="protein sequence ID" value="VBB69670.1"/>
    <property type="molecule type" value="Genomic_DNA"/>
</dbReference>
<proteinExistence type="predicted"/>
<dbReference type="Gene3D" id="2.60.120.10">
    <property type="entry name" value="Jelly Rolls"/>
    <property type="match status" value="1"/>
</dbReference>
<dbReference type="CDD" id="cd02227">
    <property type="entry name" value="cupin_TM1112-like"/>
    <property type="match status" value="1"/>
</dbReference>